<dbReference type="EMBL" id="RKRF01000007">
    <property type="protein sequence ID" value="RPF55936.1"/>
    <property type="molecule type" value="Genomic_DNA"/>
</dbReference>
<evidence type="ECO:0000256" key="3">
    <source>
        <dbReference type="ARBA" id="ARBA00022475"/>
    </source>
</evidence>
<dbReference type="InterPro" id="IPR028082">
    <property type="entry name" value="Peripla_BP_I"/>
</dbReference>
<name>A0A3N5BE06_9BACI</name>
<keyword evidence="5" id="KW-0472">Membrane</keyword>
<evidence type="ECO:0000313" key="9">
    <source>
        <dbReference type="EMBL" id="RPF55936.1"/>
    </source>
</evidence>
<evidence type="ECO:0000256" key="1">
    <source>
        <dbReference type="ARBA" id="ARBA00004193"/>
    </source>
</evidence>
<feature type="domain" description="ABC transporter substrate-binding protein PnrA-like" evidence="8">
    <location>
        <begin position="45"/>
        <end position="353"/>
    </location>
</feature>
<comment type="similarity">
    <text evidence="2">Belongs to the BMP lipoprotein family.</text>
</comment>
<dbReference type="PANTHER" id="PTHR34296">
    <property type="entry name" value="TRANSCRIPTIONAL ACTIVATOR PROTEIN MED"/>
    <property type="match status" value="1"/>
</dbReference>
<dbReference type="AlphaFoldDB" id="A0A3N5BE06"/>
<reference evidence="9 10" key="1">
    <citation type="submission" date="2018-11" db="EMBL/GenBank/DDBJ databases">
        <title>Genomic Encyclopedia of Type Strains, Phase IV (KMG-IV): sequencing the most valuable type-strain genomes for metagenomic binning, comparative biology and taxonomic classification.</title>
        <authorList>
            <person name="Goeker M."/>
        </authorList>
    </citation>
    <scope>NUCLEOTIDE SEQUENCE [LARGE SCALE GENOMIC DNA]</scope>
    <source>
        <strain evidence="9 10">DSM 18090</strain>
    </source>
</reference>
<evidence type="ECO:0000256" key="5">
    <source>
        <dbReference type="ARBA" id="ARBA00023136"/>
    </source>
</evidence>
<dbReference type="PANTHER" id="PTHR34296:SF2">
    <property type="entry name" value="ABC TRANSPORTER GUANOSINE-BINDING PROTEIN NUPN"/>
    <property type="match status" value="1"/>
</dbReference>
<gene>
    <name evidence="9" type="ORF">EDC24_0822</name>
</gene>
<evidence type="ECO:0000313" key="10">
    <source>
        <dbReference type="Proteomes" id="UP000276443"/>
    </source>
</evidence>
<comment type="caution">
    <text evidence="9">The sequence shown here is derived from an EMBL/GenBank/DDBJ whole genome shotgun (WGS) entry which is preliminary data.</text>
</comment>
<dbReference type="InterPro" id="IPR050957">
    <property type="entry name" value="BMP_lipoprotein"/>
</dbReference>
<dbReference type="SUPFAM" id="SSF53822">
    <property type="entry name" value="Periplasmic binding protein-like I"/>
    <property type="match status" value="1"/>
</dbReference>
<protein>
    <submittedName>
        <fullName evidence="9">Nucleoside-binding protein</fullName>
    </submittedName>
</protein>
<evidence type="ECO:0000256" key="7">
    <source>
        <dbReference type="SAM" id="SignalP"/>
    </source>
</evidence>
<keyword evidence="3" id="KW-1003">Cell membrane</keyword>
<feature type="chain" id="PRO_5038684664" evidence="7">
    <location>
        <begin position="20"/>
        <end position="365"/>
    </location>
</feature>
<dbReference type="GO" id="GO:0005886">
    <property type="term" value="C:plasma membrane"/>
    <property type="evidence" value="ECO:0007669"/>
    <property type="project" value="UniProtKB-SubCell"/>
</dbReference>
<accession>A0A3N5BE06</accession>
<evidence type="ECO:0000256" key="4">
    <source>
        <dbReference type="ARBA" id="ARBA00022729"/>
    </source>
</evidence>
<evidence type="ECO:0000256" key="6">
    <source>
        <dbReference type="ARBA" id="ARBA00023288"/>
    </source>
</evidence>
<feature type="signal peptide" evidence="7">
    <location>
        <begin position="1"/>
        <end position="19"/>
    </location>
</feature>
<keyword evidence="10" id="KW-1185">Reference proteome</keyword>
<dbReference type="InterPro" id="IPR003760">
    <property type="entry name" value="PnrA-like"/>
</dbReference>
<dbReference type="Proteomes" id="UP000276443">
    <property type="component" value="Unassembled WGS sequence"/>
</dbReference>
<comment type="subcellular location">
    <subcellularLocation>
        <location evidence="1">Cell membrane</location>
        <topology evidence="1">Lipid-anchor</topology>
    </subcellularLocation>
</comment>
<dbReference type="Pfam" id="PF02608">
    <property type="entry name" value="Bmp"/>
    <property type="match status" value="1"/>
</dbReference>
<keyword evidence="4 7" id="KW-0732">Signal</keyword>
<dbReference type="CDD" id="cd06354">
    <property type="entry name" value="PBP1_PrnA-like"/>
    <property type="match status" value="1"/>
</dbReference>
<dbReference type="PROSITE" id="PS51257">
    <property type="entry name" value="PROKAR_LIPOPROTEIN"/>
    <property type="match status" value="1"/>
</dbReference>
<sequence length="365" mass="39806">MNKRFAFLTILLSLSLVLAACGSGGSESGSNQDCEPDSNFVKAGIVTDEGGVDDKSFNQSAWEGLQAYGDEHCLEKGEHFDYAQSNSDTEYDSNLTRLTQSDYELVFGIGYKLTEAIEKVAEQNPDTKYALVDEVAEGDNIASITFKEHQGSFLVGVAAALKTETGKVGFVGGMDSPLINKFEVGYIAGVKSIDPSIEIDVRYAETFSDAGKGRQIANSMYNSDADVIYHAAGGAGNGVFNEAKDIKNNNPDRDVWVIGVDRDQYEEGALEVDDTEYNVTLTSMVKRVDISVQDVIERTMDGEFPAGETLEYGLSDNGISAADTNEEAYTEDIKSEVEDWKEQIQNGDIDVPSTHDELDEFLENL</sequence>
<keyword evidence="6" id="KW-0449">Lipoprotein</keyword>
<evidence type="ECO:0000256" key="2">
    <source>
        <dbReference type="ARBA" id="ARBA00008610"/>
    </source>
</evidence>
<dbReference type="Gene3D" id="3.40.50.2300">
    <property type="match status" value="2"/>
</dbReference>
<evidence type="ECO:0000259" key="8">
    <source>
        <dbReference type="Pfam" id="PF02608"/>
    </source>
</evidence>
<organism evidence="9 10">
    <name type="scientific">Aquisalibacillus elongatus</name>
    <dbReference type="NCBI Taxonomy" id="485577"/>
    <lineage>
        <taxon>Bacteria</taxon>
        <taxon>Bacillati</taxon>
        <taxon>Bacillota</taxon>
        <taxon>Bacilli</taxon>
        <taxon>Bacillales</taxon>
        <taxon>Bacillaceae</taxon>
        <taxon>Aquisalibacillus</taxon>
    </lineage>
</organism>
<dbReference type="RefSeq" id="WP_170158457.1">
    <property type="nucleotide sequence ID" value="NZ_RKRF01000007.1"/>
</dbReference>
<proteinExistence type="inferred from homology"/>